<evidence type="ECO:0000313" key="1">
    <source>
        <dbReference type="EMBL" id="MBW0462558.1"/>
    </source>
</evidence>
<proteinExistence type="predicted"/>
<gene>
    <name evidence="1" type="ORF">O181_002273</name>
</gene>
<reference evidence="1" key="1">
    <citation type="submission" date="2021-03" db="EMBL/GenBank/DDBJ databases">
        <title>Draft genome sequence of rust myrtle Austropuccinia psidii MF-1, a brazilian biotype.</title>
        <authorList>
            <person name="Quecine M.C."/>
            <person name="Pachon D.M.R."/>
            <person name="Bonatelli M.L."/>
            <person name="Correr F.H."/>
            <person name="Franceschini L.M."/>
            <person name="Leite T.F."/>
            <person name="Margarido G.R.A."/>
            <person name="Almeida C.A."/>
            <person name="Ferrarezi J.A."/>
            <person name="Labate C.A."/>
        </authorList>
    </citation>
    <scope>NUCLEOTIDE SEQUENCE</scope>
    <source>
        <strain evidence="1">MF-1</strain>
    </source>
</reference>
<dbReference type="AlphaFoldDB" id="A0A9Q3BC56"/>
<name>A0A9Q3BC56_9BASI</name>
<keyword evidence="2" id="KW-1185">Reference proteome</keyword>
<dbReference type="EMBL" id="AVOT02000375">
    <property type="protein sequence ID" value="MBW0462558.1"/>
    <property type="molecule type" value="Genomic_DNA"/>
</dbReference>
<dbReference type="Proteomes" id="UP000765509">
    <property type="component" value="Unassembled WGS sequence"/>
</dbReference>
<comment type="caution">
    <text evidence="1">The sequence shown here is derived from an EMBL/GenBank/DDBJ whole genome shotgun (WGS) entry which is preliminary data.</text>
</comment>
<accession>A0A9Q3BC56</accession>
<protein>
    <submittedName>
        <fullName evidence="1">Uncharacterized protein</fullName>
    </submittedName>
</protein>
<sequence length="153" mass="18133">MFRWNIAIQEYRGNITIAHKELDIHKDSGGFSRWEFANTPDYPDYVPLEAEQQISIEGIKLTNIVTEFFEEFRESYKQEKNFHILTAFLDKDFKDTSLVNSLDEVWKNSYSEGRFHLFDSIIYHITKNSCVMTLYGRFLISTILHECHDSIYS</sequence>
<organism evidence="1 2">
    <name type="scientific">Austropuccinia psidii MF-1</name>
    <dbReference type="NCBI Taxonomy" id="1389203"/>
    <lineage>
        <taxon>Eukaryota</taxon>
        <taxon>Fungi</taxon>
        <taxon>Dikarya</taxon>
        <taxon>Basidiomycota</taxon>
        <taxon>Pucciniomycotina</taxon>
        <taxon>Pucciniomycetes</taxon>
        <taxon>Pucciniales</taxon>
        <taxon>Sphaerophragmiaceae</taxon>
        <taxon>Austropuccinia</taxon>
    </lineage>
</organism>
<evidence type="ECO:0000313" key="2">
    <source>
        <dbReference type="Proteomes" id="UP000765509"/>
    </source>
</evidence>